<organism evidence="2 3">
    <name type="scientific">Amycolatopsis samaneae</name>
    <dbReference type="NCBI Taxonomy" id="664691"/>
    <lineage>
        <taxon>Bacteria</taxon>
        <taxon>Bacillati</taxon>
        <taxon>Actinomycetota</taxon>
        <taxon>Actinomycetes</taxon>
        <taxon>Pseudonocardiales</taxon>
        <taxon>Pseudonocardiaceae</taxon>
        <taxon>Amycolatopsis</taxon>
    </lineage>
</organism>
<protein>
    <submittedName>
        <fullName evidence="2">Uncharacterized protein</fullName>
    </submittedName>
</protein>
<comment type="caution">
    <text evidence="2">The sequence shown here is derived from an EMBL/GenBank/DDBJ whole genome shotgun (WGS) entry which is preliminary data.</text>
</comment>
<dbReference type="Proteomes" id="UP001597419">
    <property type="component" value="Unassembled WGS sequence"/>
</dbReference>
<accession>A0ABW5GWM7</accession>
<name>A0ABW5GWM7_9PSEU</name>
<feature type="transmembrane region" description="Helical" evidence="1">
    <location>
        <begin position="28"/>
        <end position="46"/>
    </location>
</feature>
<gene>
    <name evidence="2" type="ORF">ACFSYJ_41895</name>
</gene>
<dbReference type="RefSeq" id="WP_345407456.1">
    <property type="nucleotide sequence ID" value="NZ_BAABHG010000022.1"/>
</dbReference>
<keyword evidence="1" id="KW-0472">Membrane</keyword>
<evidence type="ECO:0000256" key="1">
    <source>
        <dbReference type="SAM" id="Phobius"/>
    </source>
</evidence>
<keyword evidence="3" id="KW-1185">Reference proteome</keyword>
<sequence length="66" mass="7168">MRRTVMPERTGRAPARLIVALGCTGPGLSLHGLTALLGLAIVLYDIGASRRGSSRREDVRQPRSRQ</sequence>
<reference evidence="3" key="1">
    <citation type="journal article" date="2019" name="Int. J. Syst. Evol. Microbiol.">
        <title>The Global Catalogue of Microorganisms (GCM) 10K type strain sequencing project: providing services to taxonomists for standard genome sequencing and annotation.</title>
        <authorList>
            <consortium name="The Broad Institute Genomics Platform"/>
            <consortium name="The Broad Institute Genome Sequencing Center for Infectious Disease"/>
            <person name="Wu L."/>
            <person name="Ma J."/>
        </authorList>
    </citation>
    <scope>NUCLEOTIDE SEQUENCE [LARGE SCALE GENOMIC DNA]</scope>
    <source>
        <strain evidence="3">CGMCC 4.7643</strain>
    </source>
</reference>
<proteinExistence type="predicted"/>
<keyword evidence="1" id="KW-0812">Transmembrane</keyword>
<keyword evidence="1" id="KW-1133">Transmembrane helix</keyword>
<evidence type="ECO:0000313" key="3">
    <source>
        <dbReference type="Proteomes" id="UP001597419"/>
    </source>
</evidence>
<dbReference type="EMBL" id="JBHUKU010000029">
    <property type="protein sequence ID" value="MFD2465231.1"/>
    <property type="molecule type" value="Genomic_DNA"/>
</dbReference>
<evidence type="ECO:0000313" key="2">
    <source>
        <dbReference type="EMBL" id="MFD2465231.1"/>
    </source>
</evidence>